<reference evidence="1" key="1">
    <citation type="submission" date="2018-04" db="EMBL/GenBank/DDBJ databases">
        <title>Transcriptome assembly of Sipha flava.</title>
        <authorList>
            <person name="Scully E.D."/>
            <person name="Geib S.M."/>
            <person name="Palmer N.A."/>
            <person name="Koch K."/>
            <person name="Bradshaw J."/>
            <person name="Heng-Moss T."/>
            <person name="Sarath G."/>
        </authorList>
    </citation>
    <scope>NUCLEOTIDE SEQUENCE</scope>
</reference>
<sequence length="190" mass="21711">MVTSKKDLGVIFCSDLNFHNHIESICCRAFKTLGFVIRTLKNFKLATSLKTLYCSLVKSLLEYASVIWDPYTTADSSHLEQVQRRFFSSAANILGIQHNKHDYLSVSNKLGLISLVDRRMTANLMFLSKLINDSIDAPSLLSQVNFRVPPRSSRSCFPFLIPFHYTNYGKNNPIDRMMRLANEHPTLFSL</sequence>
<organism evidence="1">
    <name type="scientific">Sipha flava</name>
    <name type="common">yellow sugarcane aphid</name>
    <dbReference type="NCBI Taxonomy" id="143950"/>
    <lineage>
        <taxon>Eukaryota</taxon>
        <taxon>Metazoa</taxon>
        <taxon>Ecdysozoa</taxon>
        <taxon>Arthropoda</taxon>
        <taxon>Hexapoda</taxon>
        <taxon>Insecta</taxon>
        <taxon>Pterygota</taxon>
        <taxon>Neoptera</taxon>
        <taxon>Paraneoptera</taxon>
        <taxon>Hemiptera</taxon>
        <taxon>Sternorrhyncha</taxon>
        <taxon>Aphidomorpha</taxon>
        <taxon>Aphidoidea</taxon>
        <taxon>Aphididae</taxon>
        <taxon>Sipha</taxon>
    </lineage>
</organism>
<dbReference type="EMBL" id="GGMS01007241">
    <property type="protein sequence ID" value="MBY76444.1"/>
    <property type="molecule type" value="Transcribed_RNA"/>
</dbReference>
<protein>
    <recommendedName>
        <fullName evidence="2">RNA-directed DNA polymerase</fullName>
    </recommendedName>
</protein>
<gene>
    <name evidence="1" type="ORF">g.91274</name>
</gene>
<accession>A0A2S2QFE3</accession>
<evidence type="ECO:0000313" key="1">
    <source>
        <dbReference type="EMBL" id="MBY76444.1"/>
    </source>
</evidence>
<name>A0A2S2QFE3_9HEMI</name>
<dbReference type="AlphaFoldDB" id="A0A2S2QFE3"/>
<proteinExistence type="predicted"/>
<evidence type="ECO:0008006" key="2">
    <source>
        <dbReference type="Google" id="ProtNLM"/>
    </source>
</evidence>
<dbReference type="OrthoDB" id="6608235at2759"/>
<dbReference type="PANTHER" id="PTHR33332">
    <property type="entry name" value="REVERSE TRANSCRIPTASE DOMAIN-CONTAINING PROTEIN"/>
    <property type="match status" value="1"/>
</dbReference>